<gene>
    <name evidence="3" type="ORF">LTR77_002253</name>
</gene>
<dbReference type="RefSeq" id="XP_064662267.1">
    <property type="nucleotide sequence ID" value="XM_064799512.1"/>
</dbReference>
<reference evidence="3 4" key="1">
    <citation type="submission" date="2023-08" db="EMBL/GenBank/DDBJ databases">
        <title>Black Yeasts Isolated from many extreme environments.</title>
        <authorList>
            <person name="Coleine C."/>
            <person name="Stajich J.E."/>
            <person name="Selbmann L."/>
        </authorList>
    </citation>
    <scope>NUCLEOTIDE SEQUENCE [LARGE SCALE GENOMIC DNA]</scope>
    <source>
        <strain evidence="3 4">CCFEE 5935</strain>
    </source>
</reference>
<evidence type="ECO:0000256" key="1">
    <source>
        <dbReference type="SAM" id="MobiDB-lite"/>
    </source>
</evidence>
<sequence length="270" mass="29421">MARFQWLQVIAALVLWISKAAASDISAGSEPYVWCYNCGNGVTRLDAGIAVGHACNYYMNRMMSKDDDTAPGLRFTYLWSAYTHITLSVIPQWFQPGCTSDTNDFMFDFDRCYYSFMAPIDDCNTGGVNGKKGGWYMYYCAAIMTNTAPEECPGGYIVGKSSRITAALDADATSTIETFTYHASEEEHQAARAALLGSPEFADECAEHEFTTADDAEPTDEADAGDKLPAPAPASEPEPLANIEKRDTTTTCFGPASSTMECYGIDRSLA</sequence>
<feature type="compositionally biased region" description="Acidic residues" evidence="1">
    <location>
        <begin position="212"/>
        <end position="223"/>
    </location>
</feature>
<dbReference type="AlphaFoldDB" id="A0AAV9PHZ9"/>
<keyword evidence="2" id="KW-0732">Signal</keyword>
<evidence type="ECO:0000313" key="3">
    <source>
        <dbReference type="EMBL" id="KAK5173572.1"/>
    </source>
</evidence>
<dbReference type="GeneID" id="89923600"/>
<feature type="chain" id="PRO_5043485642" evidence="2">
    <location>
        <begin position="23"/>
        <end position="270"/>
    </location>
</feature>
<evidence type="ECO:0000313" key="4">
    <source>
        <dbReference type="Proteomes" id="UP001337655"/>
    </source>
</evidence>
<accession>A0AAV9PHZ9</accession>
<evidence type="ECO:0000256" key="2">
    <source>
        <dbReference type="SAM" id="SignalP"/>
    </source>
</evidence>
<organism evidence="3 4">
    <name type="scientific">Saxophila tyrrhenica</name>
    <dbReference type="NCBI Taxonomy" id="1690608"/>
    <lineage>
        <taxon>Eukaryota</taxon>
        <taxon>Fungi</taxon>
        <taxon>Dikarya</taxon>
        <taxon>Ascomycota</taxon>
        <taxon>Pezizomycotina</taxon>
        <taxon>Dothideomycetes</taxon>
        <taxon>Dothideomycetidae</taxon>
        <taxon>Mycosphaerellales</taxon>
        <taxon>Extremaceae</taxon>
        <taxon>Saxophila</taxon>
    </lineage>
</organism>
<comment type="caution">
    <text evidence="3">The sequence shown here is derived from an EMBL/GenBank/DDBJ whole genome shotgun (WGS) entry which is preliminary data.</text>
</comment>
<dbReference type="EMBL" id="JAVRRT010000003">
    <property type="protein sequence ID" value="KAK5173572.1"/>
    <property type="molecule type" value="Genomic_DNA"/>
</dbReference>
<proteinExistence type="predicted"/>
<feature type="signal peptide" evidence="2">
    <location>
        <begin position="1"/>
        <end position="22"/>
    </location>
</feature>
<name>A0AAV9PHZ9_9PEZI</name>
<dbReference type="Proteomes" id="UP001337655">
    <property type="component" value="Unassembled WGS sequence"/>
</dbReference>
<protein>
    <submittedName>
        <fullName evidence="3">Uncharacterized protein</fullName>
    </submittedName>
</protein>
<feature type="region of interest" description="Disordered" evidence="1">
    <location>
        <begin position="211"/>
        <end position="257"/>
    </location>
</feature>
<keyword evidence="4" id="KW-1185">Reference proteome</keyword>